<protein>
    <submittedName>
        <fullName evidence="1">Uncharacterized protein</fullName>
    </submittedName>
</protein>
<comment type="caution">
    <text evidence="1">The sequence shown here is derived from an EMBL/GenBank/DDBJ whole genome shotgun (WGS) entry which is preliminary data.</text>
</comment>
<proteinExistence type="predicted"/>
<dbReference type="AlphaFoldDB" id="A0A928X0Y9"/>
<dbReference type="EMBL" id="JADEXP010000022">
    <property type="protein sequence ID" value="MBE9065915.1"/>
    <property type="molecule type" value="Genomic_DNA"/>
</dbReference>
<gene>
    <name evidence="1" type="ORF">IQ260_04545</name>
</gene>
<organism evidence="1 2">
    <name type="scientific">Leptolyngbya cf. ectocarpi LEGE 11479</name>
    <dbReference type="NCBI Taxonomy" id="1828722"/>
    <lineage>
        <taxon>Bacteria</taxon>
        <taxon>Bacillati</taxon>
        <taxon>Cyanobacteriota</taxon>
        <taxon>Cyanophyceae</taxon>
        <taxon>Leptolyngbyales</taxon>
        <taxon>Leptolyngbyaceae</taxon>
        <taxon>Leptolyngbya group</taxon>
        <taxon>Leptolyngbya</taxon>
    </lineage>
</organism>
<keyword evidence="2" id="KW-1185">Reference proteome</keyword>
<name>A0A928X0Y9_LEPEC</name>
<reference evidence="1" key="1">
    <citation type="submission" date="2020-10" db="EMBL/GenBank/DDBJ databases">
        <authorList>
            <person name="Castelo-Branco R."/>
            <person name="Eusebio N."/>
            <person name="Adriana R."/>
            <person name="Vieira A."/>
            <person name="Brugerolle De Fraissinette N."/>
            <person name="Rezende De Castro R."/>
            <person name="Schneider M.P."/>
            <person name="Vasconcelos V."/>
            <person name="Leao P.N."/>
        </authorList>
    </citation>
    <scope>NUCLEOTIDE SEQUENCE</scope>
    <source>
        <strain evidence="1">LEGE 11479</strain>
    </source>
</reference>
<evidence type="ECO:0000313" key="1">
    <source>
        <dbReference type="EMBL" id="MBE9065915.1"/>
    </source>
</evidence>
<dbReference type="RefSeq" id="WP_193991290.1">
    <property type="nucleotide sequence ID" value="NZ_JADEXP010000022.1"/>
</dbReference>
<sequence>MSGVKTSGVRSEAETWDFEVNTNDYLYLVTWDNGRVAESWIGEFEVDGKTILSGADDWEYIIGGDNPYLADKTTNLPSTG</sequence>
<accession>A0A928X0Y9</accession>
<dbReference type="Proteomes" id="UP000615026">
    <property type="component" value="Unassembled WGS sequence"/>
</dbReference>
<evidence type="ECO:0000313" key="2">
    <source>
        <dbReference type="Proteomes" id="UP000615026"/>
    </source>
</evidence>